<dbReference type="VEuPathDB" id="GiardiaDB:GLP15_4444"/>
<gene>
    <name evidence="2" type="ORF">GLP15_4444</name>
</gene>
<feature type="compositionally biased region" description="Polar residues" evidence="1">
    <location>
        <begin position="148"/>
        <end position="159"/>
    </location>
</feature>
<organism evidence="2 3">
    <name type="scientific">Giardia intestinalis (strain P15)</name>
    <name type="common">Giardia lamblia</name>
    <dbReference type="NCBI Taxonomy" id="658858"/>
    <lineage>
        <taxon>Eukaryota</taxon>
        <taxon>Metamonada</taxon>
        <taxon>Diplomonadida</taxon>
        <taxon>Hexamitidae</taxon>
        <taxon>Giardiinae</taxon>
        <taxon>Giardia</taxon>
    </lineage>
</organism>
<comment type="caution">
    <text evidence="2">The sequence shown here is derived from an EMBL/GenBank/DDBJ whole genome shotgun (WGS) entry which is preliminary data.</text>
</comment>
<feature type="region of interest" description="Disordered" evidence="1">
    <location>
        <begin position="75"/>
        <end position="98"/>
    </location>
</feature>
<name>E1F5L1_GIAIA</name>
<evidence type="ECO:0000313" key="2">
    <source>
        <dbReference type="EMBL" id="EFO62254.1"/>
    </source>
</evidence>
<feature type="compositionally biased region" description="Polar residues" evidence="1">
    <location>
        <begin position="75"/>
        <end position="89"/>
    </location>
</feature>
<dbReference type="OrthoDB" id="10471832at2759"/>
<dbReference type="AlphaFoldDB" id="E1F5L1"/>
<evidence type="ECO:0000256" key="1">
    <source>
        <dbReference type="SAM" id="MobiDB-lite"/>
    </source>
</evidence>
<reference evidence="2 3" key="1">
    <citation type="journal article" date="2010" name="BMC Genomics">
        <title>Genome analysis and comparative genomics of a Giardia intestinalis assemblage E isolate.</title>
        <authorList>
            <person name="Jerlstrom-Hultqvist J."/>
            <person name="Franzen O."/>
            <person name="Ankarklev J."/>
            <person name="Xu F."/>
            <person name="Nohynkova E."/>
            <person name="Andersson J.O."/>
            <person name="Svard S.G."/>
            <person name="Andersson B."/>
        </authorList>
    </citation>
    <scope>NUCLEOTIDE SEQUENCE [LARGE SCALE GENOMIC DNA]</scope>
    <source>
        <strain evidence="2 3">P15</strain>
    </source>
</reference>
<protein>
    <submittedName>
        <fullName evidence="2">Uncharacterized protein</fullName>
    </submittedName>
</protein>
<dbReference type="Proteomes" id="UP000008974">
    <property type="component" value="Unassembled WGS sequence"/>
</dbReference>
<dbReference type="EMBL" id="ACVC01000188">
    <property type="protein sequence ID" value="EFO62254.1"/>
    <property type="molecule type" value="Genomic_DNA"/>
</dbReference>
<sequence length="301" mass="33298">MNKKGFGIRKFFIEQDFGACSSVGRHEEVHTGNVILTKRESLSTMSVEDDRSCAVIKGNSSPVFRNVTDMAGKKNTSWRLRSKRSASSPSHRDSVEVLDSGGVDRSVHFLSSTISVEENKNSVLLRLHSNLLPENQNSRAKAGRFRSGVSNSRQQESKASLRINSALTRTVKQDSQEKGKGTGPLQILKRSIKVGENFAIHPLREKSVILSKTPSSRKAQYMGSLQSENMPHAYNYILGAAKKFVDINLPSLSSEKPRVCKIAMEKSTAVITCHVPTALFEGLHYDCETIGEASQTDRMQQ</sequence>
<evidence type="ECO:0000313" key="3">
    <source>
        <dbReference type="Proteomes" id="UP000008974"/>
    </source>
</evidence>
<feature type="region of interest" description="Disordered" evidence="1">
    <location>
        <begin position="137"/>
        <end position="159"/>
    </location>
</feature>
<proteinExistence type="predicted"/>
<dbReference type="OMA" id="HYDCETI"/>
<accession>E1F5L1</accession>